<keyword evidence="2" id="KW-1185">Reference proteome</keyword>
<dbReference type="Proteomes" id="UP000239480">
    <property type="component" value="Unassembled WGS sequence"/>
</dbReference>
<gene>
    <name evidence="1" type="ORF">CLV78_107161</name>
</gene>
<accession>A0A2T0RM77</accession>
<proteinExistence type="predicted"/>
<protein>
    <submittedName>
        <fullName evidence="1">Uncharacterized protein</fullName>
    </submittedName>
</protein>
<reference evidence="1 2" key="1">
    <citation type="submission" date="2018-03" db="EMBL/GenBank/DDBJ databases">
        <title>Genomic Encyclopedia of Archaeal and Bacterial Type Strains, Phase II (KMG-II): from individual species to whole genera.</title>
        <authorList>
            <person name="Goeker M."/>
        </authorList>
    </citation>
    <scope>NUCLEOTIDE SEQUENCE [LARGE SCALE GENOMIC DNA]</scope>
    <source>
        <strain evidence="1 2">DSM 29328</strain>
    </source>
</reference>
<evidence type="ECO:0000313" key="2">
    <source>
        <dbReference type="Proteomes" id="UP000239480"/>
    </source>
</evidence>
<sequence length="123" mass="13755">MHWQNGCTVLIAPRGRVIAADHTRNKRQRRHSRDAFKSYRHEQAESDHHSGPINANGGMAAGTRDFCLGAAAGHFRVLPNVLKTDWPNNIGKGYIIVGTFRDQPTRAFRCQFGAQGDFHGVFQ</sequence>
<name>A0A2T0RM77_9RHOB</name>
<organism evidence="1 2">
    <name type="scientific">Aliiruegeria haliotis</name>
    <dbReference type="NCBI Taxonomy" id="1280846"/>
    <lineage>
        <taxon>Bacteria</taxon>
        <taxon>Pseudomonadati</taxon>
        <taxon>Pseudomonadota</taxon>
        <taxon>Alphaproteobacteria</taxon>
        <taxon>Rhodobacterales</taxon>
        <taxon>Roseobacteraceae</taxon>
        <taxon>Aliiruegeria</taxon>
    </lineage>
</organism>
<comment type="caution">
    <text evidence="1">The sequence shown here is derived from an EMBL/GenBank/DDBJ whole genome shotgun (WGS) entry which is preliminary data.</text>
</comment>
<dbReference type="RefSeq" id="WP_106206062.1">
    <property type="nucleotide sequence ID" value="NZ_PVTD01000007.1"/>
</dbReference>
<dbReference type="AlphaFoldDB" id="A0A2T0RM77"/>
<dbReference type="EMBL" id="PVTD01000007">
    <property type="protein sequence ID" value="PRY22237.1"/>
    <property type="molecule type" value="Genomic_DNA"/>
</dbReference>
<evidence type="ECO:0000313" key="1">
    <source>
        <dbReference type="EMBL" id="PRY22237.1"/>
    </source>
</evidence>